<organism evidence="2 3">
    <name type="scientific">Gordonia westfalica</name>
    <dbReference type="NCBI Taxonomy" id="158898"/>
    <lineage>
        <taxon>Bacteria</taxon>
        <taxon>Bacillati</taxon>
        <taxon>Actinomycetota</taxon>
        <taxon>Actinomycetes</taxon>
        <taxon>Mycobacteriales</taxon>
        <taxon>Gordoniaceae</taxon>
        <taxon>Gordonia</taxon>
    </lineage>
</organism>
<dbReference type="InterPro" id="IPR036465">
    <property type="entry name" value="vWFA_dom_sf"/>
</dbReference>
<dbReference type="PANTHER" id="PTHR39338">
    <property type="entry name" value="BLL5662 PROTEIN-RELATED"/>
    <property type="match status" value="1"/>
</dbReference>
<keyword evidence="3" id="KW-1185">Reference proteome</keyword>
<reference evidence="2 3" key="1">
    <citation type="submission" date="2023-08" db="EMBL/GenBank/DDBJ databases">
        <title>Bioegradation of LLDPE and BLDPE plastic by marine bacteria from coast plastic debris.</title>
        <authorList>
            <person name="Rong Z."/>
        </authorList>
    </citation>
    <scope>NUCLEOTIDE SEQUENCE [LARGE SCALE GENOMIC DNA]</scope>
    <source>
        <strain evidence="2 3">Z-2</strain>
    </source>
</reference>
<dbReference type="InterPro" id="IPR011195">
    <property type="entry name" value="UCP010256"/>
</dbReference>
<protein>
    <submittedName>
        <fullName evidence="2">VWA domain-containing protein</fullName>
    </submittedName>
</protein>
<dbReference type="RefSeq" id="WP_310952459.1">
    <property type="nucleotide sequence ID" value="NZ_JAVLUS010000033.1"/>
</dbReference>
<dbReference type="InterPro" id="IPR008912">
    <property type="entry name" value="Uncharacterised_CoxE"/>
</dbReference>
<feature type="region of interest" description="Disordered" evidence="1">
    <location>
        <begin position="115"/>
        <end position="145"/>
    </location>
</feature>
<evidence type="ECO:0000256" key="1">
    <source>
        <dbReference type="SAM" id="MobiDB-lite"/>
    </source>
</evidence>
<dbReference type="Pfam" id="PF05762">
    <property type="entry name" value="VWA_CoxE"/>
    <property type="match status" value="1"/>
</dbReference>
<dbReference type="SUPFAM" id="SSF53300">
    <property type="entry name" value="vWA-like"/>
    <property type="match status" value="1"/>
</dbReference>
<dbReference type="EMBL" id="JAVLUS010000033">
    <property type="protein sequence ID" value="MDS1116725.1"/>
    <property type="molecule type" value="Genomic_DNA"/>
</dbReference>
<sequence>MNDQPSAEAPLAEAPPTLQYKARTDAGVAVDPALVAKSAGGPVESLIGFTEVLKHAGLDISADRAARFVEGALLLGPAEMRSAYFAGKASLCTDPEQFPLYDLAFATWFDPTIVARTPPESPSPEAAPQAGFGADDSSGSGRSGEVDDIQLAASGREVLLDRDFQSLSAPERDRLYRLLGHLRIRPPKRISRRTQSGRAGVLDWRRVLYDAGKRDAEIVQFRWRRRTIRTRRVIFLVDVSGSMKPYTEVLLRFCHAYRQSNSGDTEIFALGTRLTRLTRAFASHDPDVAMRYGHGAMVDRDGGTRLGETMEQFVNGWGRQGLARQSVVVVCSDGWERGDPTLLGTQMQRLSLISHRVFWLSPHAGKDGYEPVQGGIRQVLPHLTKLVAGHSLAALQQLVKEIADA</sequence>
<name>A0ABU2H0E3_9ACTN</name>
<evidence type="ECO:0000313" key="3">
    <source>
        <dbReference type="Proteomes" id="UP001265083"/>
    </source>
</evidence>
<dbReference type="PIRSF" id="PIRSF010256">
    <property type="entry name" value="CoxE_vWa"/>
    <property type="match status" value="1"/>
</dbReference>
<proteinExistence type="predicted"/>
<comment type="caution">
    <text evidence="2">The sequence shown here is derived from an EMBL/GenBank/DDBJ whole genome shotgun (WGS) entry which is preliminary data.</text>
</comment>
<feature type="compositionally biased region" description="Low complexity" evidence="1">
    <location>
        <begin position="123"/>
        <end position="140"/>
    </location>
</feature>
<evidence type="ECO:0000313" key="2">
    <source>
        <dbReference type="EMBL" id="MDS1116725.1"/>
    </source>
</evidence>
<dbReference type="PANTHER" id="PTHR39338:SF6">
    <property type="entry name" value="BLL5662 PROTEIN"/>
    <property type="match status" value="1"/>
</dbReference>
<dbReference type="CDD" id="cd00198">
    <property type="entry name" value="vWFA"/>
    <property type="match status" value="1"/>
</dbReference>
<gene>
    <name evidence="2" type="ORF">RD149_23565</name>
</gene>
<accession>A0ABU2H0E3</accession>
<dbReference type="Proteomes" id="UP001265083">
    <property type="component" value="Unassembled WGS sequence"/>
</dbReference>